<accession>A0ABX7T210</accession>
<feature type="compositionally biased region" description="Basic and acidic residues" evidence="1">
    <location>
        <begin position="29"/>
        <end position="40"/>
    </location>
</feature>
<name>A0ABX7T210_9SPHN</name>
<keyword evidence="3" id="KW-1185">Reference proteome</keyword>
<dbReference type="EMBL" id="CP071794">
    <property type="protein sequence ID" value="QTD54817.1"/>
    <property type="molecule type" value="Genomic_DNA"/>
</dbReference>
<evidence type="ECO:0000256" key="1">
    <source>
        <dbReference type="SAM" id="MobiDB-lite"/>
    </source>
</evidence>
<sequence>MTKKFIIRSLAATAVSFAAKIIVKKLQEERQTTKKEHQDPDTNVYPPQGAGI</sequence>
<gene>
    <name evidence="2" type="ORF">J4G78_11195</name>
</gene>
<organism evidence="2 3">
    <name type="scientific">Parasphingorhabdus cellanae</name>
    <dbReference type="NCBI Taxonomy" id="2806553"/>
    <lineage>
        <taxon>Bacteria</taxon>
        <taxon>Pseudomonadati</taxon>
        <taxon>Pseudomonadota</taxon>
        <taxon>Alphaproteobacteria</taxon>
        <taxon>Sphingomonadales</taxon>
        <taxon>Sphingomonadaceae</taxon>
        <taxon>Parasphingorhabdus</taxon>
    </lineage>
</organism>
<protein>
    <submittedName>
        <fullName evidence="2">Uncharacterized protein</fullName>
    </submittedName>
</protein>
<dbReference type="Proteomes" id="UP000663923">
    <property type="component" value="Chromosome"/>
</dbReference>
<dbReference type="RefSeq" id="WP_207986649.1">
    <property type="nucleotide sequence ID" value="NZ_CP071794.1"/>
</dbReference>
<proteinExistence type="predicted"/>
<feature type="region of interest" description="Disordered" evidence="1">
    <location>
        <begin position="29"/>
        <end position="52"/>
    </location>
</feature>
<evidence type="ECO:0000313" key="2">
    <source>
        <dbReference type="EMBL" id="QTD54817.1"/>
    </source>
</evidence>
<evidence type="ECO:0000313" key="3">
    <source>
        <dbReference type="Proteomes" id="UP000663923"/>
    </source>
</evidence>
<reference evidence="2 3" key="1">
    <citation type="submission" date="2021-03" db="EMBL/GenBank/DDBJ databases">
        <title>Complete genome of Parasphingorhabdus_sp.JHSY0214.</title>
        <authorList>
            <person name="Yoo J.H."/>
            <person name="Bae J.W."/>
        </authorList>
    </citation>
    <scope>NUCLEOTIDE SEQUENCE [LARGE SCALE GENOMIC DNA]</scope>
    <source>
        <strain evidence="2 3">JHSY0214</strain>
    </source>
</reference>